<evidence type="ECO:0000259" key="4">
    <source>
        <dbReference type="Pfam" id="PF06276"/>
    </source>
</evidence>
<keyword evidence="6" id="KW-1185">Reference proteome</keyword>
<gene>
    <name evidence="5" type="ORF">E1288_23035</name>
</gene>
<evidence type="ECO:0000313" key="6">
    <source>
        <dbReference type="Proteomes" id="UP000294947"/>
    </source>
</evidence>
<evidence type="ECO:0000256" key="1">
    <source>
        <dbReference type="ARBA" id="ARBA00004924"/>
    </source>
</evidence>
<comment type="caution">
    <text evidence="5">The sequence shown here is derived from an EMBL/GenBank/DDBJ whole genome shotgun (WGS) entry which is preliminary data.</text>
</comment>
<dbReference type="InterPro" id="IPR022770">
    <property type="entry name" value="IucA/IucC-like_C"/>
</dbReference>
<dbReference type="OrthoDB" id="495728at2"/>
<organism evidence="5 6">
    <name type="scientific">Saccharopolyspora elongata</name>
    <dbReference type="NCBI Taxonomy" id="2530387"/>
    <lineage>
        <taxon>Bacteria</taxon>
        <taxon>Bacillati</taxon>
        <taxon>Actinomycetota</taxon>
        <taxon>Actinomycetes</taxon>
        <taxon>Pseudonocardiales</taxon>
        <taxon>Pseudonocardiaceae</taxon>
        <taxon>Saccharopolyspora</taxon>
    </lineage>
</organism>
<proteinExistence type="inferred from homology"/>
<evidence type="ECO:0000313" key="5">
    <source>
        <dbReference type="EMBL" id="TDD48166.1"/>
    </source>
</evidence>
<dbReference type="PANTHER" id="PTHR34384">
    <property type="entry name" value="L-2,3-DIAMINOPROPANOATE--CITRATE LIGASE"/>
    <property type="match status" value="1"/>
</dbReference>
<dbReference type="GO" id="GO:0016881">
    <property type="term" value="F:acid-amino acid ligase activity"/>
    <property type="evidence" value="ECO:0007669"/>
    <property type="project" value="UniProtKB-ARBA"/>
</dbReference>
<dbReference type="EMBL" id="SMKW01000031">
    <property type="protein sequence ID" value="TDD48166.1"/>
    <property type="molecule type" value="Genomic_DNA"/>
</dbReference>
<dbReference type="Pfam" id="PF04183">
    <property type="entry name" value="IucA_IucC"/>
    <property type="match status" value="1"/>
</dbReference>
<dbReference type="InterPro" id="IPR037455">
    <property type="entry name" value="LucA/IucC-like"/>
</dbReference>
<dbReference type="RefSeq" id="WP_132488336.1">
    <property type="nucleotide sequence ID" value="NZ_SMKW01000031.1"/>
</dbReference>
<dbReference type="AlphaFoldDB" id="A0A4R4YSF8"/>
<dbReference type="GO" id="GO:0019290">
    <property type="term" value="P:siderophore biosynthetic process"/>
    <property type="evidence" value="ECO:0007669"/>
    <property type="project" value="InterPro"/>
</dbReference>
<name>A0A4R4YSF8_9PSEU</name>
<dbReference type="InterPro" id="IPR007310">
    <property type="entry name" value="Aerobactin_biosyn_IucA/IucC_N"/>
</dbReference>
<evidence type="ECO:0000256" key="2">
    <source>
        <dbReference type="ARBA" id="ARBA00007832"/>
    </source>
</evidence>
<sequence>MGAESAELVMRDLVDVLLQEDLVGFRTRAEPDQPAELAGEPLAAGEQWCQVKLATGWVCFRVRSGGALQRHRYARGPVWFGGDGAKVGPLRPDELVVLACGELAGAAQVSEDVRAAVEHADVLLRQRADLDLAPQDGRLLAGERLAATRNRPFHPAARAIAGWSTDEVARYGPMRAKPLGLDWVAVRRDRLSYGGDPDSQRLPELVLDPAAQQLLGDVQESTGAVRDEYLAIPVHSWQFEHVLPAQFGDELATRLMVPLVRDLGRFHPTSSIRTLTVEPETRHHVKLPLGVATLGATRLLPPRYLANAERAQESMRELVDRDPVLRRRVALCDERIWCGWHDPADEFGDRPGQLAAQVRVYPELDGVMLPMAALAAHEWDVLAPAISDRFEPVEFFGELARSFCEFGFGFLRCGVLPELHGQNVVVQLRDGQVDRFVLRDHDTLRVYPGWMARAGTRDPEYVIKPGASQSLRLESAEALIGYLQTLGFQVNLYGIADALCRHFGLDEGVLWAQLRDAVRECLEPLPTAVAEVLRAQLLHAETWTSREVLGPLLHQGRSSGVSMPAGVGAVPNPFACGAVG</sequence>
<comment type="pathway">
    <text evidence="1">Siderophore biosynthesis.</text>
</comment>
<dbReference type="Proteomes" id="UP000294947">
    <property type="component" value="Unassembled WGS sequence"/>
</dbReference>
<accession>A0A4R4YSF8</accession>
<dbReference type="Gene3D" id="1.10.510.40">
    <property type="match status" value="1"/>
</dbReference>
<feature type="domain" description="Aerobactin siderophore biosynthesis IucA/IucC-like C-terminal" evidence="4">
    <location>
        <begin position="411"/>
        <end position="548"/>
    </location>
</feature>
<comment type="similarity">
    <text evidence="2">Belongs to the IucA/IucC family.</text>
</comment>
<dbReference type="Pfam" id="PF06276">
    <property type="entry name" value="FhuF"/>
    <property type="match status" value="1"/>
</dbReference>
<reference evidence="5 6" key="1">
    <citation type="submission" date="2019-03" db="EMBL/GenBank/DDBJ databases">
        <title>Draft genome sequences of novel Actinobacteria.</title>
        <authorList>
            <person name="Sahin N."/>
            <person name="Ay H."/>
            <person name="Saygin H."/>
        </authorList>
    </citation>
    <scope>NUCLEOTIDE SEQUENCE [LARGE SCALE GENOMIC DNA]</scope>
    <source>
        <strain evidence="5 6">7K502</strain>
    </source>
</reference>
<evidence type="ECO:0000259" key="3">
    <source>
        <dbReference type="Pfam" id="PF04183"/>
    </source>
</evidence>
<dbReference type="PANTHER" id="PTHR34384:SF6">
    <property type="entry name" value="STAPHYLOFERRIN B SYNTHASE"/>
    <property type="match status" value="1"/>
</dbReference>
<protein>
    <submittedName>
        <fullName evidence="5">Siderophore staphylobactin biosynthesis protein SbnC</fullName>
    </submittedName>
</protein>
<feature type="domain" description="Aerobactin siderophore biosynthesis IucA/IucC N-terminal" evidence="3">
    <location>
        <begin position="147"/>
        <end position="375"/>
    </location>
</feature>